<dbReference type="GO" id="GO:0000009">
    <property type="term" value="F:alpha-1,6-mannosyltransferase activity"/>
    <property type="evidence" value="ECO:0007669"/>
    <property type="project" value="InterPro"/>
</dbReference>
<dbReference type="UniPathway" id="UPA00196"/>
<evidence type="ECO:0000256" key="1">
    <source>
        <dbReference type="ARBA" id="ARBA00004477"/>
    </source>
</evidence>
<dbReference type="Proteomes" id="UP000305948">
    <property type="component" value="Unassembled WGS sequence"/>
</dbReference>
<gene>
    <name evidence="13" type="ORF">OE88DRAFT_1635630</name>
</gene>
<comment type="subcellular location">
    <subcellularLocation>
        <location evidence="1 12">Endoplasmic reticulum membrane</location>
        <topology evidence="1 12">Multi-pass membrane protein</topology>
    </subcellularLocation>
</comment>
<sequence length="429" mass="48019">MPSSLTSPRTRLYLFSLVSRLLILCLVYISSFLPVFDSGAHAVLQPSTLRLTSALLRWDVFHFSHIANEGYVYEYEWAFFPGIAGVMRYAGQLLGLLKSGLGIGGSDMANILQGGAMAAMACDSTMLLYDLSLEVFGSQRIAYLCALLSLIPSSPATLRYAPYTEPFFTYLSYKGMLASLRSRYLHAAAFFAVATTFRSNGVLLAGYIVWPVLVQPLLRHERPRLGTLGYAASLSLIVASPLVLYQASAYRLFCFSSSPPLWCSSFPPSIYAYVQAEYWDNGFLHYWHFSQVPNFLMAAPVYAIIFAFCWFHLSRRGPNIYETLLRETGAAKASSDPFLNAKLTPFVIHSFVLTSTLLLASHVQIILRIAPSMPVVYWAAVWLLVRNNTSEKRPLSEQQVWNWGKMWVWWSVVWGAVSTVLWTTGLPPA</sequence>
<organism evidence="13 14">
    <name type="scientific">Heliocybe sulcata</name>
    <dbReference type="NCBI Taxonomy" id="5364"/>
    <lineage>
        <taxon>Eukaryota</taxon>
        <taxon>Fungi</taxon>
        <taxon>Dikarya</taxon>
        <taxon>Basidiomycota</taxon>
        <taxon>Agaricomycotina</taxon>
        <taxon>Agaricomycetes</taxon>
        <taxon>Gloeophyllales</taxon>
        <taxon>Gloeophyllaceae</taxon>
        <taxon>Heliocybe</taxon>
    </lineage>
</organism>
<evidence type="ECO:0000313" key="13">
    <source>
        <dbReference type="EMBL" id="TFK48040.1"/>
    </source>
</evidence>
<evidence type="ECO:0000256" key="9">
    <source>
        <dbReference type="ARBA" id="ARBA00022824"/>
    </source>
</evidence>
<feature type="transmembrane region" description="Helical" evidence="12">
    <location>
        <begin position="252"/>
        <end position="274"/>
    </location>
</feature>
<evidence type="ECO:0000256" key="7">
    <source>
        <dbReference type="ARBA" id="ARBA00022679"/>
    </source>
</evidence>
<comment type="pathway">
    <text evidence="2 12">Glycolipid biosynthesis; glycosylphosphatidylinositol-anchor biosynthesis.</text>
</comment>
<evidence type="ECO:0000256" key="12">
    <source>
        <dbReference type="RuleBase" id="RU363112"/>
    </source>
</evidence>
<evidence type="ECO:0000256" key="11">
    <source>
        <dbReference type="ARBA" id="ARBA00023136"/>
    </source>
</evidence>
<feature type="transmembrane region" description="Helical" evidence="12">
    <location>
        <begin position="141"/>
        <end position="163"/>
    </location>
</feature>
<dbReference type="EC" id="2.4.1.-" evidence="12"/>
<dbReference type="PANTHER" id="PTHR12468:SF2">
    <property type="entry name" value="GPI MANNOSYLTRANSFERASE 2"/>
    <property type="match status" value="1"/>
</dbReference>
<feature type="transmembrane region" description="Helical" evidence="12">
    <location>
        <begin position="294"/>
        <end position="313"/>
    </location>
</feature>
<keyword evidence="9 12" id="KW-0256">Endoplasmic reticulum</keyword>
<evidence type="ECO:0000256" key="3">
    <source>
        <dbReference type="ARBA" id="ARBA00008698"/>
    </source>
</evidence>
<keyword evidence="7 12" id="KW-0808">Transferase</keyword>
<comment type="similarity">
    <text evidence="3 12">Belongs to the PIGV family.</text>
</comment>
<dbReference type="EMBL" id="ML213521">
    <property type="protein sequence ID" value="TFK48040.1"/>
    <property type="molecule type" value="Genomic_DNA"/>
</dbReference>
<feature type="transmembrane region" description="Helical" evidence="12">
    <location>
        <begin position="228"/>
        <end position="245"/>
    </location>
</feature>
<evidence type="ECO:0000256" key="4">
    <source>
        <dbReference type="ARBA" id="ARBA00013795"/>
    </source>
</evidence>
<feature type="transmembrane region" description="Helical" evidence="12">
    <location>
        <begin position="406"/>
        <end position="425"/>
    </location>
</feature>
<keyword evidence="11 12" id="KW-0472">Membrane</keyword>
<dbReference type="AlphaFoldDB" id="A0A5C3MSM5"/>
<dbReference type="OrthoDB" id="10252502at2759"/>
<feature type="transmembrane region" description="Helical" evidence="12">
    <location>
        <begin position="12"/>
        <end position="36"/>
    </location>
</feature>
<keyword evidence="14" id="KW-1185">Reference proteome</keyword>
<evidence type="ECO:0000256" key="8">
    <source>
        <dbReference type="ARBA" id="ARBA00022692"/>
    </source>
</evidence>
<accession>A0A5C3MSM5</accession>
<evidence type="ECO:0000256" key="10">
    <source>
        <dbReference type="ARBA" id="ARBA00022989"/>
    </source>
</evidence>
<comment type="function">
    <text evidence="12">Mannosyltransferase involved in glycosylphosphatidylinositol-anchor biosynthesis.</text>
</comment>
<name>A0A5C3MSM5_9AGAM</name>
<proteinExistence type="inferred from homology"/>
<evidence type="ECO:0000313" key="14">
    <source>
        <dbReference type="Proteomes" id="UP000305948"/>
    </source>
</evidence>
<dbReference type="GO" id="GO:0031501">
    <property type="term" value="C:mannosyltransferase complex"/>
    <property type="evidence" value="ECO:0007669"/>
    <property type="project" value="TreeGrafter"/>
</dbReference>
<keyword evidence="8 12" id="KW-0812">Transmembrane</keyword>
<dbReference type="PANTHER" id="PTHR12468">
    <property type="entry name" value="GPI MANNOSYLTRANSFERASE 2"/>
    <property type="match status" value="1"/>
</dbReference>
<keyword evidence="10 12" id="KW-1133">Transmembrane helix</keyword>
<keyword evidence="5 12" id="KW-0337">GPI-anchor biosynthesis</keyword>
<feature type="transmembrane region" description="Helical" evidence="12">
    <location>
        <begin position="339"/>
        <end position="359"/>
    </location>
</feature>
<dbReference type="GO" id="GO:0005789">
    <property type="term" value="C:endoplasmic reticulum membrane"/>
    <property type="evidence" value="ECO:0007669"/>
    <property type="project" value="UniProtKB-SubCell"/>
</dbReference>
<dbReference type="Pfam" id="PF04188">
    <property type="entry name" value="Mannosyl_trans2"/>
    <property type="match status" value="1"/>
</dbReference>
<protein>
    <recommendedName>
        <fullName evidence="4 12">GPI mannosyltransferase 2</fullName>
        <ecNumber evidence="12">2.4.1.-</ecNumber>
    </recommendedName>
</protein>
<keyword evidence="6 12" id="KW-0328">Glycosyltransferase</keyword>
<dbReference type="STRING" id="5364.A0A5C3MSM5"/>
<evidence type="ECO:0000256" key="2">
    <source>
        <dbReference type="ARBA" id="ARBA00004687"/>
    </source>
</evidence>
<feature type="transmembrane region" description="Helical" evidence="12">
    <location>
        <begin position="365"/>
        <end position="385"/>
    </location>
</feature>
<evidence type="ECO:0000256" key="6">
    <source>
        <dbReference type="ARBA" id="ARBA00022676"/>
    </source>
</evidence>
<dbReference type="GO" id="GO:0006506">
    <property type="term" value="P:GPI anchor biosynthetic process"/>
    <property type="evidence" value="ECO:0007669"/>
    <property type="project" value="UniProtKB-UniPathway"/>
</dbReference>
<dbReference type="InterPro" id="IPR007315">
    <property type="entry name" value="PIG-V/Gpi18"/>
</dbReference>
<evidence type="ECO:0000256" key="5">
    <source>
        <dbReference type="ARBA" id="ARBA00022502"/>
    </source>
</evidence>
<reference evidence="13 14" key="1">
    <citation type="journal article" date="2019" name="Nat. Ecol. Evol.">
        <title>Megaphylogeny resolves global patterns of mushroom evolution.</title>
        <authorList>
            <person name="Varga T."/>
            <person name="Krizsan K."/>
            <person name="Foldi C."/>
            <person name="Dima B."/>
            <person name="Sanchez-Garcia M."/>
            <person name="Sanchez-Ramirez S."/>
            <person name="Szollosi G.J."/>
            <person name="Szarkandi J.G."/>
            <person name="Papp V."/>
            <person name="Albert L."/>
            <person name="Andreopoulos W."/>
            <person name="Angelini C."/>
            <person name="Antonin V."/>
            <person name="Barry K.W."/>
            <person name="Bougher N.L."/>
            <person name="Buchanan P."/>
            <person name="Buyck B."/>
            <person name="Bense V."/>
            <person name="Catcheside P."/>
            <person name="Chovatia M."/>
            <person name="Cooper J."/>
            <person name="Damon W."/>
            <person name="Desjardin D."/>
            <person name="Finy P."/>
            <person name="Geml J."/>
            <person name="Haridas S."/>
            <person name="Hughes K."/>
            <person name="Justo A."/>
            <person name="Karasinski D."/>
            <person name="Kautmanova I."/>
            <person name="Kiss B."/>
            <person name="Kocsube S."/>
            <person name="Kotiranta H."/>
            <person name="LaButti K.M."/>
            <person name="Lechner B.E."/>
            <person name="Liimatainen K."/>
            <person name="Lipzen A."/>
            <person name="Lukacs Z."/>
            <person name="Mihaltcheva S."/>
            <person name="Morgado L.N."/>
            <person name="Niskanen T."/>
            <person name="Noordeloos M.E."/>
            <person name="Ohm R.A."/>
            <person name="Ortiz-Santana B."/>
            <person name="Ovrebo C."/>
            <person name="Racz N."/>
            <person name="Riley R."/>
            <person name="Savchenko A."/>
            <person name="Shiryaev A."/>
            <person name="Soop K."/>
            <person name="Spirin V."/>
            <person name="Szebenyi C."/>
            <person name="Tomsovsky M."/>
            <person name="Tulloss R.E."/>
            <person name="Uehling J."/>
            <person name="Grigoriev I.V."/>
            <person name="Vagvolgyi C."/>
            <person name="Papp T."/>
            <person name="Martin F.M."/>
            <person name="Miettinen O."/>
            <person name="Hibbett D.S."/>
            <person name="Nagy L.G."/>
        </authorList>
    </citation>
    <scope>NUCLEOTIDE SEQUENCE [LARGE SCALE GENOMIC DNA]</scope>
    <source>
        <strain evidence="13 14">OMC1185</strain>
    </source>
</reference>
<feature type="transmembrane region" description="Helical" evidence="12">
    <location>
        <begin position="184"/>
        <end position="208"/>
    </location>
</feature>
<dbReference type="GO" id="GO:0004376">
    <property type="term" value="F:GPI mannosyltransferase activity"/>
    <property type="evidence" value="ECO:0007669"/>
    <property type="project" value="InterPro"/>
</dbReference>